<dbReference type="NCBIfam" id="NF001453">
    <property type="entry name" value="PRK00312.1"/>
    <property type="match status" value="1"/>
</dbReference>
<dbReference type="Proteomes" id="UP000004221">
    <property type="component" value="Unassembled WGS sequence"/>
</dbReference>
<comment type="function">
    <text evidence="7">Catalyzes the methyl esterification of L-isoaspartyl residues in peptides and proteins that result from spontaneous decomposition of normal L-aspartyl and L-asparaginyl residues. It plays a role in the repair and/or degradation of damaged proteins.</text>
</comment>
<dbReference type="GO" id="GO:0030091">
    <property type="term" value="P:protein repair"/>
    <property type="evidence" value="ECO:0007669"/>
    <property type="project" value="UniProtKB-UniRule"/>
</dbReference>
<evidence type="ECO:0000256" key="6">
    <source>
        <dbReference type="ARBA" id="ARBA00022691"/>
    </source>
</evidence>
<evidence type="ECO:0000256" key="1">
    <source>
        <dbReference type="ARBA" id="ARBA00004496"/>
    </source>
</evidence>
<dbReference type="SUPFAM" id="SSF53335">
    <property type="entry name" value="S-adenosyl-L-methionine-dependent methyltransferases"/>
    <property type="match status" value="1"/>
</dbReference>
<reference evidence="8 9" key="1">
    <citation type="journal article" date="2012" name="ISME J.">
        <title>Nitrification expanded: discovery, physiology and genomics of a nitrite-oxidizing bacterium from the phylum Chloroflexi.</title>
        <authorList>
            <person name="Sorokin D.Y."/>
            <person name="Lucker S."/>
            <person name="Vejmelkova D."/>
            <person name="Kostrikina N.A."/>
            <person name="Kleerebezem R."/>
            <person name="Rijpstra W.I."/>
            <person name="Damste J.S."/>
            <person name="Le Paslier D."/>
            <person name="Muyzer G."/>
            <person name="Wagner M."/>
            <person name="van Loosdrecht M.C."/>
            <person name="Daims H."/>
        </authorList>
    </citation>
    <scope>NUCLEOTIDE SEQUENCE [LARGE SCALE GENOMIC DNA]</scope>
    <source>
        <strain evidence="9">none</strain>
    </source>
</reference>
<comment type="catalytic activity">
    <reaction evidence="7">
        <text>[protein]-L-isoaspartate + S-adenosyl-L-methionine = [protein]-L-isoaspartate alpha-methyl ester + S-adenosyl-L-homocysteine</text>
        <dbReference type="Rhea" id="RHEA:12705"/>
        <dbReference type="Rhea" id="RHEA-COMP:12143"/>
        <dbReference type="Rhea" id="RHEA-COMP:12144"/>
        <dbReference type="ChEBI" id="CHEBI:57856"/>
        <dbReference type="ChEBI" id="CHEBI:59789"/>
        <dbReference type="ChEBI" id="CHEBI:90596"/>
        <dbReference type="ChEBI" id="CHEBI:90598"/>
        <dbReference type="EC" id="2.1.1.77"/>
    </reaction>
</comment>
<dbReference type="EC" id="2.1.1.77" evidence="7"/>
<dbReference type="InterPro" id="IPR000682">
    <property type="entry name" value="PCMT"/>
</dbReference>
<dbReference type="Pfam" id="PF01135">
    <property type="entry name" value="PCMT"/>
    <property type="match status" value="1"/>
</dbReference>
<proteinExistence type="inferred from homology"/>
<dbReference type="NCBIfam" id="TIGR00080">
    <property type="entry name" value="pimt"/>
    <property type="match status" value="1"/>
</dbReference>
<dbReference type="PANTHER" id="PTHR11579">
    <property type="entry name" value="PROTEIN-L-ISOASPARTATE O-METHYLTRANSFERASE"/>
    <property type="match status" value="1"/>
</dbReference>
<keyword evidence="4 7" id="KW-0489">Methyltransferase</keyword>
<dbReference type="GO" id="GO:0004719">
    <property type="term" value="F:protein-L-isoaspartate (D-aspartate) O-methyltransferase activity"/>
    <property type="evidence" value="ECO:0007669"/>
    <property type="project" value="UniProtKB-UniRule"/>
</dbReference>
<dbReference type="OrthoDB" id="9772751at2"/>
<dbReference type="HAMAP" id="MF_00090">
    <property type="entry name" value="PIMT"/>
    <property type="match status" value="1"/>
</dbReference>
<evidence type="ECO:0000256" key="4">
    <source>
        <dbReference type="ARBA" id="ARBA00022603"/>
    </source>
</evidence>
<feature type="active site" evidence="7">
    <location>
        <position position="63"/>
    </location>
</feature>
<evidence type="ECO:0000256" key="2">
    <source>
        <dbReference type="ARBA" id="ARBA00005369"/>
    </source>
</evidence>
<protein>
    <recommendedName>
        <fullName evidence="7">Protein-L-isoaspartate O-methyltransferase</fullName>
        <ecNumber evidence="7">2.1.1.77</ecNumber>
    </recommendedName>
    <alternativeName>
        <fullName evidence="7">L-isoaspartyl protein carboxyl methyltransferase</fullName>
    </alternativeName>
    <alternativeName>
        <fullName evidence="7">Protein L-isoaspartyl methyltransferase</fullName>
    </alternativeName>
    <alternativeName>
        <fullName evidence="7">Protein-beta-aspartate methyltransferase</fullName>
        <shortName evidence="7">PIMT</shortName>
    </alternativeName>
</protein>
<evidence type="ECO:0000256" key="3">
    <source>
        <dbReference type="ARBA" id="ARBA00022490"/>
    </source>
</evidence>
<dbReference type="EMBL" id="CAGS01000094">
    <property type="protein sequence ID" value="CCF83085.1"/>
    <property type="molecule type" value="Genomic_DNA"/>
</dbReference>
<sequence>MADSRRVRQIKELLVTLNRAGIRDRDVLLAIATVPRERFVPAELAGHAWENRPLPIGDDQTISQPLIVATMTQALRLHGTERVLEIGTGSGYQTAILCELSRSVISIERRANLAETAAGRLRTLGYRQARVIVADGSRGWPEEAPYDRIIVAAAAPGIPPSLLEQLSPEDGARLVIPVGTGDNQELIVIERIGGKLYRQDLGPVRFVPLIGTEGWDKPGFV</sequence>
<keyword evidence="3 7" id="KW-0963">Cytoplasm</keyword>
<comment type="subcellular location">
    <subcellularLocation>
        <location evidence="1 7">Cytoplasm</location>
    </subcellularLocation>
</comment>
<dbReference type="RefSeq" id="WP_008475830.1">
    <property type="nucleotide sequence ID" value="NZ_CAGS01000094.1"/>
</dbReference>
<dbReference type="GO" id="GO:0032259">
    <property type="term" value="P:methylation"/>
    <property type="evidence" value="ECO:0007669"/>
    <property type="project" value="UniProtKB-KW"/>
</dbReference>
<keyword evidence="5 7" id="KW-0808">Transferase</keyword>
<dbReference type="PROSITE" id="PS01279">
    <property type="entry name" value="PCMT"/>
    <property type="match status" value="1"/>
</dbReference>
<dbReference type="InterPro" id="IPR029063">
    <property type="entry name" value="SAM-dependent_MTases_sf"/>
</dbReference>
<comment type="caution">
    <text evidence="8">The sequence shown here is derived from an EMBL/GenBank/DDBJ whole genome shotgun (WGS) entry which is preliminary data.</text>
</comment>
<dbReference type="PANTHER" id="PTHR11579:SF0">
    <property type="entry name" value="PROTEIN-L-ISOASPARTATE(D-ASPARTATE) O-METHYLTRANSFERASE"/>
    <property type="match status" value="1"/>
</dbReference>
<dbReference type="CDD" id="cd02440">
    <property type="entry name" value="AdoMet_MTases"/>
    <property type="match status" value="1"/>
</dbReference>
<keyword evidence="6 7" id="KW-0949">S-adenosyl-L-methionine</keyword>
<name>I4EEH3_9BACT</name>
<dbReference type="FunFam" id="3.40.50.150:FF:000010">
    <property type="entry name" value="Protein-L-isoaspartate O-methyltransferase"/>
    <property type="match status" value="1"/>
</dbReference>
<dbReference type="Gene3D" id="3.40.50.150">
    <property type="entry name" value="Vaccinia Virus protein VP39"/>
    <property type="match status" value="1"/>
</dbReference>
<organism evidence="8 9">
    <name type="scientific">Nitrolancea hollandica Lb</name>
    <dbReference type="NCBI Taxonomy" id="1129897"/>
    <lineage>
        <taxon>Bacteria</taxon>
        <taxon>Pseudomonadati</taxon>
        <taxon>Thermomicrobiota</taxon>
        <taxon>Thermomicrobia</taxon>
        <taxon>Sphaerobacterales</taxon>
        <taxon>Sphaerobacterineae</taxon>
        <taxon>Sphaerobacteraceae</taxon>
        <taxon>Nitrolancea</taxon>
    </lineage>
</organism>
<evidence type="ECO:0000256" key="5">
    <source>
        <dbReference type="ARBA" id="ARBA00022679"/>
    </source>
</evidence>
<keyword evidence="9" id="KW-1185">Reference proteome</keyword>
<gene>
    <name evidence="7 8" type="primary">pcm</name>
    <name evidence="8" type="ORF">NITHO_1830017</name>
</gene>
<dbReference type="GO" id="GO:0005737">
    <property type="term" value="C:cytoplasm"/>
    <property type="evidence" value="ECO:0007669"/>
    <property type="project" value="UniProtKB-SubCell"/>
</dbReference>
<evidence type="ECO:0000313" key="9">
    <source>
        <dbReference type="Proteomes" id="UP000004221"/>
    </source>
</evidence>
<accession>I4EEH3</accession>
<evidence type="ECO:0000313" key="8">
    <source>
        <dbReference type="EMBL" id="CCF83085.1"/>
    </source>
</evidence>
<evidence type="ECO:0000256" key="7">
    <source>
        <dbReference type="HAMAP-Rule" id="MF_00090"/>
    </source>
</evidence>
<dbReference type="AlphaFoldDB" id="I4EEH3"/>
<comment type="similarity">
    <text evidence="2 7">Belongs to the methyltransferase superfamily. L-isoaspartyl/D-aspartyl protein methyltransferase family.</text>
</comment>